<evidence type="ECO:0000313" key="2">
    <source>
        <dbReference type="Proteomes" id="UP000887116"/>
    </source>
</evidence>
<accession>A0A8X6K9N5</accession>
<organism evidence="1 2">
    <name type="scientific">Trichonephila clavata</name>
    <name type="common">Joro spider</name>
    <name type="synonym">Nephila clavata</name>
    <dbReference type="NCBI Taxonomy" id="2740835"/>
    <lineage>
        <taxon>Eukaryota</taxon>
        <taxon>Metazoa</taxon>
        <taxon>Ecdysozoa</taxon>
        <taxon>Arthropoda</taxon>
        <taxon>Chelicerata</taxon>
        <taxon>Arachnida</taxon>
        <taxon>Araneae</taxon>
        <taxon>Araneomorphae</taxon>
        <taxon>Entelegynae</taxon>
        <taxon>Araneoidea</taxon>
        <taxon>Nephilidae</taxon>
        <taxon>Trichonephila</taxon>
    </lineage>
</organism>
<name>A0A8X6K9N5_TRICU</name>
<dbReference type="OrthoDB" id="6422270at2759"/>
<keyword evidence="2" id="KW-1185">Reference proteome</keyword>
<dbReference type="EMBL" id="BMAO01010430">
    <property type="protein sequence ID" value="GFQ67146.1"/>
    <property type="molecule type" value="Genomic_DNA"/>
</dbReference>
<dbReference type="Proteomes" id="UP000887116">
    <property type="component" value="Unassembled WGS sequence"/>
</dbReference>
<gene>
    <name evidence="1" type="ORF">TNCT_667521</name>
</gene>
<reference evidence="1" key="1">
    <citation type="submission" date="2020-07" db="EMBL/GenBank/DDBJ databases">
        <title>Multicomponent nature underlies the extraordinary mechanical properties of spider dragline silk.</title>
        <authorList>
            <person name="Kono N."/>
            <person name="Nakamura H."/>
            <person name="Mori M."/>
            <person name="Yoshida Y."/>
            <person name="Ohtoshi R."/>
            <person name="Malay A.D."/>
            <person name="Moran D.A.P."/>
            <person name="Tomita M."/>
            <person name="Numata K."/>
            <person name="Arakawa K."/>
        </authorList>
    </citation>
    <scope>NUCLEOTIDE SEQUENCE</scope>
</reference>
<sequence>MKILGPFNLKANFLACICYCQSPKFGQFPNWPRCVANDRCTRNEYVYATLAGPSVVPGHVQNAEERLFGRDAFYKLGTERGVLKQLYSRSEFSILQEKLFTLAPVGTEENSLHTVDSSQSLTGGQGYTRCSCTTRAQQIAAAVKTAVHFKMS</sequence>
<proteinExistence type="predicted"/>
<comment type="caution">
    <text evidence="1">The sequence shown here is derived from an EMBL/GenBank/DDBJ whole genome shotgun (WGS) entry which is preliminary data.</text>
</comment>
<evidence type="ECO:0000313" key="1">
    <source>
        <dbReference type="EMBL" id="GFQ67146.1"/>
    </source>
</evidence>
<protein>
    <submittedName>
        <fullName evidence="1">Uncharacterized protein</fullName>
    </submittedName>
</protein>
<dbReference type="AlphaFoldDB" id="A0A8X6K9N5"/>